<evidence type="ECO:0000313" key="1">
    <source>
        <dbReference type="EMBL" id="KIE04522.1"/>
    </source>
</evidence>
<accession>A0A0C1MR84</accession>
<dbReference type="AlphaFoldDB" id="A0A0C1MR84"/>
<dbReference type="OrthoDB" id="9801699at2"/>
<sequence>MKFSDIKPYEPVKLDNVDLVKKQGWLWFQDPSLESTSGNILTERTFEKENKFYESQVEFRIPVEPTKENIEKAYAVLAALFNDPKIKSPKNAKIIDINDLTGKGFADWNPEVGEVRQYDQRGKEICFYVTWDRKRGLANDKNPRGEITIQPSLSAEEYKTFMLTALKALIDAGVEGVGYYPTQGADKSLSSSSSESELPTIFTYLDFTSTDKSVFLHKAEYEANGFHNPLADIQLTLEDYLKAGIKLDDLANIRERQVKYLTEHFSKTKDTFLNELKVINQYDKMSFEESWLKKVESILDNIKNDKNLNNNLNQLKILLSEKSESKIIGDKLPLVRYLADKENLEEGDKKLFDELINLPSIVKENVEKNVEQIMALFPNEVDRNHLINFAYDNPDKISVLGNTAQHLNSEQRLHDEIGKADIRQLYQQTIEENKAALISKNAKTIITELYKVSETRDEFSEAVKSNIKTMTATKAFNNKGQYFDKISKEKLDLIGKEAEKTFDSLKEAGEAKNAMGLVEKLVDIMKSVIGVDKFSKSLKQNTKTFSEESKNIIVGKFTESLSKEDPLKISVSK</sequence>
<dbReference type="Proteomes" id="UP000031258">
    <property type="component" value="Unassembled WGS sequence"/>
</dbReference>
<organism evidence="1 2">
    <name type="scientific">Candidatus Jidaibacter acanthamoebae</name>
    <dbReference type="NCBI Taxonomy" id="86105"/>
    <lineage>
        <taxon>Bacteria</taxon>
        <taxon>Pseudomonadati</taxon>
        <taxon>Pseudomonadota</taxon>
        <taxon>Alphaproteobacteria</taxon>
        <taxon>Rickettsiales</taxon>
        <taxon>Candidatus Midichloriaceae</taxon>
        <taxon>Candidatus Jidaibacter</taxon>
    </lineage>
</organism>
<keyword evidence="2" id="KW-1185">Reference proteome</keyword>
<dbReference type="RefSeq" id="WP_039458453.1">
    <property type="nucleotide sequence ID" value="NZ_JSWE01000184.1"/>
</dbReference>
<evidence type="ECO:0000313" key="2">
    <source>
        <dbReference type="Proteomes" id="UP000031258"/>
    </source>
</evidence>
<comment type="caution">
    <text evidence="1">The sequence shown here is derived from an EMBL/GenBank/DDBJ whole genome shotgun (WGS) entry which is preliminary data.</text>
</comment>
<name>A0A0C1MR84_9RICK</name>
<protein>
    <submittedName>
        <fullName evidence="1">Uncharacterized protein</fullName>
    </submittedName>
</protein>
<proteinExistence type="predicted"/>
<dbReference type="EMBL" id="JSWE01000184">
    <property type="protein sequence ID" value="KIE04522.1"/>
    <property type="molecule type" value="Genomic_DNA"/>
</dbReference>
<reference evidence="1 2" key="1">
    <citation type="submission" date="2014-11" db="EMBL/GenBank/DDBJ databases">
        <title>A Rickettsiales Symbiont of Amoebae With Ancient Features.</title>
        <authorList>
            <person name="Schulz F."/>
            <person name="Martijn J."/>
            <person name="Wascher F."/>
            <person name="Kostanjsek R."/>
            <person name="Ettema T.J."/>
            <person name="Horn M."/>
        </authorList>
    </citation>
    <scope>NUCLEOTIDE SEQUENCE [LARGE SCALE GENOMIC DNA]</scope>
    <source>
        <strain evidence="1 2">UWC36</strain>
    </source>
</reference>
<gene>
    <name evidence="1" type="ORF">NF27_HQ00600</name>
</gene>